<dbReference type="NCBIfam" id="TIGR02595">
    <property type="entry name" value="PEP_CTERM"/>
    <property type="match status" value="1"/>
</dbReference>
<dbReference type="AlphaFoldDB" id="B1ZVR6"/>
<feature type="chain" id="PRO_5002772768" description="PEP-CTERM protein-sorting domain-containing protein" evidence="1">
    <location>
        <begin position="25"/>
        <end position="582"/>
    </location>
</feature>
<dbReference type="EMBL" id="CP001032">
    <property type="protein sequence ID" value="ACB75002.1"/>
    <property type="molecule type" value="Genomic_DNA"/>
</dbReference>
<feature type="signal peptide" evidence="1">
    <location>
        <begin position="1"/>
        <end position="24"/>
    </location>
</feature>
<reference evidence="2 3" key="1">
    <citation type="journal article" date="2011" name="J. Bacteriol.">
        <title>Genome sequence of the verrucomicrobium Opitutus terrae PB90-1, an abundant inhabitant of rice paddy soil ecosystems.</title>
        <authorList>
            <person name="van Passel M.W."/>
            <person name="Kant R."/>
            <person name="Palva A."/>
            <person name="Copeland A."/>
            <person name="Lucas S."/>
            <person name="Lapidus A."/>
            <person name="Glavina del Rio T."/>
            <person name="Pitluck S."/>
            <person name="Goltsman E."/>
            <person name="Clum A."/>
            <person name="Sun H."/>
            <person name="Schmutz J."/>
            <person name="Larimer F.W."/>
            <person name="Land M.L."/>
            <person name="Hauser L."/>
            <person name="Kyrpides N."/>
            <person name="Mikhailova N."/>
            <person name="Richardson P.P."/>
            <person name="Janssen P.H."/>
            <person name="de Vos W.M."/>
            <person name="Smidt H."/>
        </authorList>
    </citation>
    <scope>NUCLEOTIDE SEQUENCE [LARGE SCALE GENOMIC DNA]</scope>
    <source>
        <strain evidence="3">DSM 11246 / JCM 15787 / PB90-1</strain>
    </source>
</reference>
<name>B1ZVR6_OPITP</name>
<organism evidence="2 3">
    <name type="scientific">Opitutus terrae (strain DSM 11246 / JCM 15787 / PB90-1)</name>
    <dbReference type="NCBI Taxonomy" id="452637"/>
    <lineage>
        <taxon>Bacteria</taxon>
        <taxon>Pseudomonadati</taxon>
        <taxon>Verrucomicrobiota</taxon>
        <taxon>Opitutia</taxon>
        <taxon>Opitutales</taxon>
        <taxon>Opitutaceae</taxon>
        <taxon>Opitutus</taxon>
    </lineage>
</organism>
<evidence type="ECO:0008006" key="4">
    <source>
        <dbReference type="Google" id="ProtNLM"/>
    </source>
</evidence>
<protein>
    <recommendedName>
        <fullName evidence="4">PEP-CTERM protein-sorting domain-containing protein</fullName>
    </recommendedName>
</protein>
<dbReference type="Proteomes" id="UP000007013">
    <property type="component" value="Chromosome"/>
</dbReference>
<dbReference type="HOGENOM" id="CLU_448287_0_0_0"/>
<dbReference type="SUPFAM" id="SSF51126">
    <property type="entry name" value="Pectin lyase-like"/>
    <property type="match status" value="1"/>
</dbReference>
<dbReference type="RefSeq" id="WP_012374539.1">
    <property type="nucleotide sequence ID" value="NC_010571.1"/>
</dbReference>
<keyword evidence="1" id="KW-0732">Signal</keyword>
<dbReference type="eggNOG" id="COG4625">
    <property type="taxonomic scope" value="Bacteria"/>
</dbReference>
<evidence type="ECO:0000256" key="1">
    <source>
        <dbReference type="SAM" id="SignalP"/>
    </source>
</evidence>
<accession>B1ZVR6</accession>
<dbReference type="KEGG" id="ote:Oter_1718"/>
<dbReference type="InterPro" id="IPR013424">
    <property type="entry name" value="Ice-binding_C"/>
</dbReference>
<evidence type="ECO:0000313" key="2">
    <source>
        <dbReference type="EMBL" id="ACB75002.1"/>
    </source>
</evidence>
<dbReference type="InterPro" id="IPR011050">
    <property type="entry name" value="Pectin_lyase_fold/virulence"/>
</dbReference>
<dbReference type="OrthoDB" id="174034at2"/>
<keyword evidence="3" id="KW-1185">Reference proteome</keyword>
<proteinExistence type="predicted"/>
<dbReference type="STRING" id="452637.Oter_1718"/>
<evidence type="ECO:0000313" key="3">
    <source>
        <dbReference type="Proteomes" id="UP000007013"/>
    </source>
</evidence>
<sequence length="582" mass="59535">MPFLRRTPSGFLLTCVMLATSGLASRSPAQTNTVLPMVNGVVNNYDQGDFGKLTVWFGYVSFETDRRYIQYGSNNFYNPEPSIRLRGPVDFFPGVHSAVFSTTFDSNVTGEWRLLGTIASANVSTDPDGDGTLSVFGSNSTITHTASRVVGTTNFELTGGGTLIIADDPFTAPIFENLNGTVRLTGSTLTASTRFDNGGTLRFEGGALDTPVLNNTGRVEFVSGTYTLPNLNNRGLLVVSGGEVSSDTALALSSEATLRLAGGKLTVTALDNTGGHVDLSGGTLVLTTQDLAVDAGGPLGDNPVVGPGARVELTTGQTDVASGHSLTLAAGASLLTQGGQNAGTVHVAGGTFESAGRAFTNQASGTFNATDATLRFTGNGAAGTDDGLQNFGTLNLLNTSVHGDVRSPAGSTINAGGSVTFDGLVSGAGHFTGGGTVTFSGGYSPGDSPALVPHAGDLVFAPGNMLTLEIGGLARGTSYDALDVSGHLTFGGTLALAFYGGFSAGDLHAGDTFDFFNWGSQSGAFGTLDLPALAGGLSWDTSQLYTSGNLSISAVPEPSTYGVLAGCACLGFAVWRRRARLR</sequence>
<gene>
    <name evidence="2" type="ordered locus">Oter_1718</name>
</gene>